<dbReference type="PROSITE" id="PS00688">
    <property type="entry name" value="SIGMA54_INTERACT_3"/>
    <property type="match status" value="1"/>
</dbReference>
<dbReference type="GO" id="GO:0005524">
    <property type="term" value="F:ATP binding"/>
    <property type="evidence" value="ECO:0007669"/>
    <property type="project" value="UniProtKB-KW"/>
</dbReference>
<dbReference type="InterPro" id="IPR009057">
    <property type="entry name" value="Homeodomain-like_sf"/>
</dbReference>
<protein>
    <submittedName>
        <fullName evidence="8">Sigma-54 dependent transcriptional regulator</fullName>
    </submittedName>
</protein>
<dbReference type="EMBL" id="JAHJDP010000078">
    <property type="protein sequence ID" value="MBU2691959.1"/>
    <property type="molecule type" value="Genomic_DNA"/>
</dbReference>
<dbReference type="GO" id="GO:0006355">
    <property type="term" value="P:regulation of DNA-templated transcription"/>
    <property type="evidence" value="ECO:0007669"/>
    <property type="project" value="InterPro"/>
</dbReference>
<keyword evidence="2" id="KW-0067">ATP-binding</keyword>
<dbReference type="Gene3D" id="3.40.50.300">
    <property type="entry name" value="P-loop containing nucleotide triphosphate hydrolases"/>
    <property type="match status" value="1"/>
</dbReference>
<dbReference type="CDD" id="cd00156">
    <property type="entry name" value="REC"/>
    <property type="match status" value="1"/>
</dbReference>
<dbReference type="Gene3D" id="1.10.8.60">
    <property type="match status" value="1"/>
</dbReference>
<feature type="domain" description="Sigma-54 factor interaction" evidence="6">
    <location>
        <begin position="149"/>
        <end position="378"/>
    </location>
</feature>
<evidence type="ECO:0000313" key="8">
    <source>
        <dbReference type="EMBL" id="MBU2691959.1"/>
    </source>
</evidence>
<dbReference type="PROSITE" id="PS50110">
    <property type="entry name" value="RESPONSE_REGULATORY"/>
    <property type="match status" value="1"/>
</dbReference>
<dbReference type="AlphaFoldDB" id="A0A948W6W4"/>
<keyword evidence="4" id="KW-0804">Transcription</keyword>
<organism evidence="8 9">
    <name type="scientific">Eiseniibacteriota bacterium</name>
    <dbReference type="NCBI Taxonomy" id="2212470"/>
    <lineage>
        <taxon>Bacteria</taxon>
        <taxon>Candidatus Eiseniibacteriota</taxon>
    </lineage>
</organism>
<dbReference type="InterPro" id="IPR011006">
    <property type="entry name" value="CheY-like_superfamily"/>
</dbReference>
<dbReference type="PROSITE" id="PS50045">
    <property type="entry name" value="SIGMA54_INTERACT_4"/>
    <property type="match status" value="1"/>
</dbReference>
<evidence type="ECO:0000256" key="3">
    <source>
        <dbReference type="ARBA" id="ARBA00023015"/>
    </source>
</evidence>
<dbReference type="Proteomes" id="UP000777784">
    <property type="component" value="Unassembled WGS sequence"/>
</dbReference>
<comment type="caution">
    <text evidence="8">The sequence shown here is derived from an EMBL/GenBank/DDBJ whole genome shotgun (WGS) entry which is preliminary data.</text>
</comment>
<dbReference type="Pfam" id="PF00072">
    <property type="entry name" value="Response_reg"/>
    <property type="match status" value="1"/>
</dbReference>
<dbReference type="SUPFAM" id="SSF52540">
    <property type="entry name" value="P-loop containing nucleoside triphosphate hydrolases"/>
    <property type="match status" value="1"/>
</dbReference>
<dbReference type="SUPFAM" id="SSF52172">
    <property type="entry name" value="CheY-like"/>
    <property type="match status" value="1"/>
</dbReference>
<dbReference type="CDD" id="cd00009">
    <property type="entry name" value="AAA"/>
    <property type="match status" value="1"/>
</dbReference>
<keyword evidence="3" id="KW-0805">Transcription regulation</keyword>
<dbReference type="InterPro" id="IPR027417">
    <property type="entry name" value="P-loop_NTPase"/>
</dbReference>
<dbReference type="SMART" id="SM00382">
    <property type="entry name" value="AAA"/>
    <property type="match status" value="1"/>
</dbReference>
<feature type="modified residue" description="4-aspartylphosphate" evidence="5">
    <location>
        <position position="60"/>
    </location>
</feature>
<evidence type="ECO:0000313" key="9">
    <source>
        <dbReference type="Proteomes" id="UP000777784"/>
    </source>
</evidence>
<dbReference type="FunFam" id="3.40.50.300:FF:000006">
    <property type="entry name" value="DNA-binding transcriptional regulator NtrC"/>
    <property type="match status" value="1"/>
</dbReference>
<dbReference type="InterPro" id="IPR025662">
    <property type="entry name" value="Sigma_54_int_dom_ATP-bd_1"/>
</dbReference>
<dbReference type="Pfam" id="PF25601">
    <property type="entry name" value="AAA_lid_14"/>
    <property type="match status" value="1"/>
</dbReference>
<evidence type="ECO:0000256" key="5">
    <source>
        <dbReference type="PROSITE-ProRule" id="PRU00169"/>
    </source>
</evidence>
<dbReference type="InterPro" id="IPR025944">
    <property type="entry name" value="Sigma_54_int_dom_CS"/>
</dbReference>
<evidence type="ECO:0000259" key="6">
    <source>
        <dbReference type="PROSITE" id="PS50045"/>
    </source>
</evidence>
<dbReference type="Gene3D" id="3.40.50.2300">
    <property type="match status" value="1"/>
</dbReference>
<keyword evidence="1" id="KW-0547">Nucleotide-binding</keyword>
<feature type="domain" description="Response regulatory" evidence="7">
    <location>
        <begin position="12"/>
        <end position="126"/>
    </location>
</feature>
<dbReference type="PANTHER" id="PTHR32071">
    <property type="entry name" value="TRANSCRIPTIONAL REGULATORY PROTEIN"/>
    <property type="match status" value="1"/>
</dbReference>
<name>A0A948W6W4_UNCEI</name>
<evidence type="ECO:0000256" key="1">
    <source>
        <dbReference type="ARBA" id="ARBA00022741"/>
    </source>
</evidence>
<accession>A0A948W6W4</accession>
<dbReference type="InterPro" id="IPR058031">
    <property type="entry name" value="AAA_lid_NorR"/>
</dbReference>
<evidence type="ECO:0000259" key="7">
    <source>
        <dbReference type="PROSITE" id="PS50110"/>
    </source>
</evidence>
<dbReference type="InterPro" id="IPR003593">
    <property type="entry name" value="AAA+_ATPase"/>
</dbReference>
<dbReference type="InterPro" id="IPR001789">
    <property type="entry name" value="Sig_transdc_resp-reg_receiver"/>
</dbReference>
<dbReference type="GO" id="GO:0000160">
    <property type="term" value="P:phosphorelay signal transduction system"/>
    <property type="evidence" value="ECO:0007669"/>
    <property type="project" value="InterPro"/>
</dbReference>
<dbReference type="SMART" id="SM00448">
    <property type="entry name" value="REC"/>
    <property type="match status" value="1"/>
</dbReference>
<evidence type="ECO:0000256" key="2">
    <source>
        <dbReference type="ARBA" id="ARBA00022840"/>
    </source>
</evidence>
<dbReference type="InterPro" id="IPR002078">
    <property type="entry name" value="Sigma_54_int"/>
</dbReference>
<gene>
    <name evidence="8" type="ORF">KJ970_13650</name>
</gene>
<sequence length="460" mass="50696">MTRKSANEAKPRILIVDDDKEFASALGLLLGKHFHIESAHDGKEALARVDRQGFDAYLLDYDLKSDMDGLEVLQSIRSVDPYVPAIIVTRHDQPETILNAGRLGATDFFSKGSSIELLSHRLKAALEKATAERRNEALQRMADKNCGDFVGQSEVIHQIRADVETVAPTNSTVFITGDSGTGKGVLARLIHTKSKRSGGPFIEINCAAVPEGLVESELFGHEKGSFTGATAARRGCFELAQDGTLFLDEITEMPIHLQPKLLRVLQSGEFNRLGSERVVATNSRIICATNRNADAAVQDGSLREDLFFRINVIRLTIPPLREHPEDIIILARHFIRLKAMEQGKRIPALSKAAESILTGYSWPGNIRELENVMERAIVFCRSGEIGPGLLGSIGEGAGYVTMGWEEARELALNRFERSYLTLVLRLHNGSVSKASKSMGVSRQAIYKAFERTGIDPESFR</sequence>
<evidence type="ECO:0000256" key="4">
    <source>
        <dbReference type="ARBA" id="ARBA00023163"/>
    </source>
</evidence>
<reference evidence="8" key="1">
    <citation type="submission" date="2021-05" db="EMBL/GenBank/DDBJ databases">
        <title>Energy efficiency and biological interactions define the core microbiome of deep oligotrophic groundwater.</title>
        <authorList>
            <person name="Mehrshad M."/>
            <person name="Lopez-Fernandez M."/>
            <person name="Bell E."/>
            <person name="Bernier-Latmani R."/>
            <person name="Bertilsson S."/>
            <person name="Dopson M."/>
        </authorList>
    </citation>
    <scope>NUCLEOTIDE SEQUENCE</scope>
    <source>
        <strain evidence="8">Modern_marine.mb.64</strain>
    </source>
</reference>
<proteinExistence type="predicted"/>
<dbReference type="SUPFAM" id="SSF46689">
    <property type="entry name" value="Homeodomain-like"/>
    <property type="match status" value="1"/>
</dbReference>
<dbReference type="PROSITE" id="PS00675">
    <property type="entry name" value="SIGMA54_INTERACT_1"/>
    <property type="match status" value="1"/>
</dbReference>
<dbReference type="Gene3D" id="1.10.10.60">
    <property type="entry name" value="Homeodomain-like"/>
    <property type="match status" value="1"/>
</dbReference>
<dbReference type="Pfam" id="PF00158">
    <property type="entry name" value="Sigma54_activat"/>
    <property type="match status" value="1"/>
</dbReference>
<keyword evidence="5" id="KW-0597">Phosphoprotein</keyword>